<dbReference type="InterPro" id="IPR051258">
    <property type="entry name" value="Diverse_Substrate_Transporter"/>
</dbReference>
<dbReference type="Pfam" id="PF00892">
    <property type="entry name" value="EamA"/>
    <property type="match status" value="2"/>
</dbReference>
<comment type="caution">
    <text evidence="10">The sequence shown here is derived from an EMBL/GenBank/DDBJ whole genome shotgun (WGS) entry which is preliminary data.</text>
</comment>
<dbReference type="GO" id="GO:0005886">
    <property type="term" value="C:plasma membrane"/>
    <property type="evidence" value="ECO:0007669"/>
    <property type="project" value="UniProtKB-SubCell"/>
</dbReference>
<feature type="transmembrane region" description="Helical" evidence="8">
    <location>
        <begin position="120"/>
        <end position="138"/>
    </location>
</feature>
<comment type="subcellular location">
    <subcellularLocation>
        <location evidence="1">Cell membrane</location>
        <topology evidence="1">Multi-pass membrane protein</topology>
    </subcellularLocation>
</comment>
<dbReference type="SUPFAM" id="SSF103481">
    <property type="entry name" value="Multidrug resistance efflux transporter EmrE"/>
    <property type="match status" value="2"/>
</dbReference>
<feature type="domain" description="EamA" evidence="9">
    <location>
        <begin position="60"/>
        <end position="194"/>
    </location>
</feature>
<feature type="transmembrane region" description="Helical" evidence="8">
    <location>
        <begin position="88"/>
        <end position="108"/>
    </location>
</feature>
<dbReference type="AlphaFoldDB" id="A0A3A9YDT0"/>
<evidence type="ECO:0000256" key="6">
    <source>
        <dbReference type="ARBA" id="ARBA00023136"/>
    </source>
</evidence>
<evidence type="ECO:0000256" key="4">
    <source>
        <dbReference type="ARBA" id="ARBA00022692"/>
    </source>
</evidence>
<feature type="domain" description="EamA" evidence="9">
    <location>
        <begin position="210"/>
        <end position="342"/>
    </location>
</feature>
<proteinExistence type="inferred from homology"/>
<evidence type="ECO:0000256" key="7">
    <source>
        <dbReference type="SAM" id="MobiDB-lite"/>
    </source>
</evidence>
<keyword evidence="3" id="KW-1003">Cell membrane</keyword>
<dbReference type="Gene3D" id="1.10.3730.20">
    <property type="match status" value="1"/>
</dbReference>
<dbReference type="EMBL" id="RBAL01000040">
    <property type="protein sequence ID" value="RKN35053.1"/>
    <property type="molecule type" value="Genomic_DNA"/>
</dbReference>
<dbReference type="InterPro" id="IPR000620">
    <property type="entry name" value="EamA_dom"/>
</dbReference>
<feature type="compositionally biased region" description="Low complexity" evidence="7">
    <location>
        <begin position="21"/>
        <end position="43"/>
    </location>
</feature>
<reference evidence="10 11" key="1">
    <citation type="journal article" date="2014" name="Int. J. Syst. Evol. Microbiol.">
        <title>Streptomyces hoynatensis sp. nov., isolated from deep marine sediment.</title>
        <authorList>
            <person name="Veyisoglu A."/>
            <person name="Sahin N."/>
        </authorList>
    </citation>
    <scope>NUCLEOTIDE SEQUENCE [LARGE SCALE GENOMIC DNA]</scope>
    <source>
        <strain evidence="10 11">KCTC 29097</strain>
    </source>
</reference>
<sequence>MTSPLPSPLPSPRPSGRSRDGAPAAASPGRAARPAADAARSGPQSPALRDAGRVRRRPWAGPLLVLAAAALWGTTGTVANLAPDGTPALSIGAATMGLGGLLTFALTPRSALAVLRGGRAVLPWALLGALSVVVYPLAFYPAMALAGVAVGTVVALGCAPAFAALFARLFGRARLGLRWAAATASATTGCALLALGGHETGEGGGHAAAGVGLGLLAGACYALFAHCAAQVIRHGHPARAAMGALFGLAATVLLPVLVATGGPLLGRPRGQAVALYLAVVPMWLAYVCFGAGLGRIEARTAVTLSLFEPVVAAVLGVTVVGERLGPAGWAGLALVVLGLVALTVRAGATPPPA</sequence>
<evidence type="ECO:0000256" key="8">
    <source>
        <dbReference type="SAM" id="Phobius"/>
    </source>
</evidence>
<evidence type="ECO:0000256" key="1">
    <source>
        <dbReference type="ARBA" id="ARBA00004651"/>
    </source>
</evidence>
<feature type="transmembrane region" description="Helical" evidence="8">
    <location>
        <begin position="144"/>
        <end position="167"/>
    </location>
</feature>
<dbReference type="Proteomes" id="UP000272474">
    <property type="component" value="Unassembled WGS sequence"/>
</dbReference>
<feature type="compositionally biased region" description="Pro residues" evidence="7">
    <location>
        <begin position="1"/>
        <end position="13"/>
    </location>
</feature>
<dbReference type="InterPro" id="IPR037185">
    <property type="entry name" value="EmrE-like"/>
</dbReference>
<accession>A0A3A9YDT0</accession>
<dbReference type="OrthoDB" id="9787117at2"/>
<feature type="transmembrane region" description="Helical" evidence="8">
    <location>
        <begin position="327"/>
        <end position="348"/>
    </location>
</feature>
<feature type="transmembrane region" description="Helical" evidence="8">
    <location>
        <begin position="179"/>
        <end position="196"/>
    </location>
</feature>
<feature type="transmembrane region" description="Helical" evidence="8">
    <location>
        <begin position="301"/>
        <end position="321"/>
    </location>
</feature>
<feature type="transmembrane region" description="Helical" evidence="8">
    <location>
        <begin position="273"/>
        <end position="294"/>
    </location>
</feature>
<name>A0A3A9YDT0_9ACTN</name>
<evidence type="ECO:0000256" key="3">
    <source>
        <dbReference type="ARBA" id="ARBA00022475"/>
    </source>
</evidence>
<gene>
    <name evidence="10" type="ORF">D7294_31185</name>
</gene>
<evidence type="ECO:0000259" key="9">
    <source>
        <dbReference type="Pfam" id="PF00892"/>
    </source>
</evidence>
<evidence type="ECO:0000313" key="11">
    <source>
        <dbReference type="Proteomes" id="UP000272474"/>
    </source>
</evidence>
<evidence type="ECO:0000313" key="10">
    <source>
        <dbReference type="EMBL" id="RKN35053.1"/>
    </source>
</evidence>
<keyword evidence="5 8" id="KW-1133">Transmembrane helix</keyword>
<comment type="similarity">
    <text evidence="2">Belongs to the EamA transporter family.</text>
</comment>
<evidence type="ECO:0000256" key="2">
    <source>
        <dbReference type="ARBA" id="ARBA00007362"/>
    </source>
</evidence>
<organism evidence="10 11">
    <name type="scientific">Streptomyces hoynatensis</name>
    <dbReference type="NCBI Taxonomy" id="1141874"/>
    <lineage>
        <taxon>Bacteria</taxon>
        <taxon>Bacillati</taxon>
        <taxon>Actinomycetota</taxon>
        <taxon>Actinomycetes</taxon>
        <taxon>Kitasatosporales</taxon>
        <taxon>Streptomycetaceae</taxon>
        <taxon>Streptomyces</taxon>
    </lineage>
</organism>
<feature type="transmembrane region" description="Helical" evidence="8">
    <location>
        <begin position="208"/>
        <end position="228"/>
    </location>
</feature>
<keyword evidence="11" id="KW-1185">Reference proteome</keyword>
<feature type="region of interest" description="Disordered" evidence="7">
    <location>
        <begin position="1"/>
        <end position="52"/>
    </location>
</feature>
<dbReference type="PANTHER" id="PTHR42920">
    <property type="entry name" value="OS03G0707200 PROTEIN-RELATED"/>
    <property type="match status" value="1"/>
</dbReference>
<feature type="transmembrane region" description="Helical" evidence="8">
    <location>
        <begin position="63"/>
        <end position="82"/>
    </location>
</feature>
<keyword evidence="4 8" id="KW-0812">Transmembrane</keyword>
<evidence type="ECO:0000256" key="5">
    <source>
        <dbReference type="ARBA" id="ARBA00022989"/>
    </source>
</evidence>
<keyword evidence="6 8" id="KW-0472">Membrane</keyword>
<protein>
    <submittedName>
        <fullName evidence="10">EamA family transporter</fullName>
    </submittedName>
</protein>
<dbReference type="PANTHER" id="PTHR42920:SF5">
    <property type="entry name" value="EAMA DOMAIN-CONTAINING PROTEIN"/>
    <property type="match status" value="1"/>
</dbReference>
<feature type="transmembrane region" description="Helical" evidence="8">
    <location>
        <begin position="240"/>
        <end position="261"/>
    </location>
</feature>